<reference evidence="2 3" key="1">
    <citation type="submission" date="2019-06" db="EMBL/GenBank/DDBJ databases">
        <title>Sequencing the genomes of 1000 actinobacteria strains.</title>
        <authorList>
            <person name="Klenk H.-P."/>
        </authorList>
    </citation>
    <scope>NUCLEOTIDE SEQUENCE [LARGE SCALE GENOMIC DNA]</scope>
    <source>
        <strain evidence="2 3">DSM 102200</strain>
    </source>
</reference>
<dbReference type="EMBL" id="VFOZ01000001">
    <property type="protein sequence ID" value="TQL94616.1"/>
    <property type="molecule type" value="Genomic_DNA"/>
</dbReference>
<protein>
    <recommendedName>
        <fullName evidence="4">YcxB-like protein</fullName>
    </recommendedName>
</protein>
<organism evidence="2 3">
    <name type="scientific">Actinoallomurus bryophytorum</name>
    <dbReference type="NCBI Taxonomy" id="1490222"/>
    <lineage>
        <taxon>Bacteria</taxon>
        <taxon>Bacillati</taxon>
        <taxon>Actinomycetota</taxon>
        <taxon>Actinomycetes</taxon>
        <taxon>Streptosporangiales</taxon>
        <taxon>Thermomonosporaceae</taxon>
        <taxon>Actinoallomurus</taxon>
    </lineage>
</organism>
<evidence type="ECO:0000313" key="2">
    <source>
        <dbReference type="EMBL" id="TQL94616.1"/>
    </source>
</evidence>
<proteinExistence type="predicted"/>
<evidence type="ECO:0000313" key="3">
    <source>
        <dbReference type="Proteomes" id="UP000316096"/>
    </source>
</evidence>
<comment type="caution">
    <text evidence="2">The sequence shown here is derived from an EMBL/GenBank/DDBJ whole genome shotgun (WGS) entry which is preliminary data.</text>
</comment>
<evidence type="ECO:0008006" key="4">
    <source>
        <dbReference type="Google" id="ProtNLM"/>
    </source>
</evidence>
<keyword evidence="1" id="KW-0812">Transmembrane</keyword>
<dbReference type="RefSeq" id="WP_141952069.1">
    <property type="nucleotide sequence ID" value="NZ_VFOZ01000001.1"/>
</dbReference>
<keyword evidence="1" id="KW-0472">Membrane</keyword>
<keyword evidence="3" id="KW-1185">Reference proteome</keyword>
<gene>
    <name evidence="2" type="ORF">FB559_0092</name>
</gene>
<sequence length="185" mass="20596">MLTLRYVPELDDIVELMAMSSELRRQRRRALRNAAVSLVPLCGVLGVGVAERTAGALPVLLICAAISGSYLLRARALFSRRRLRRRARGVWDRSPMLRRAYEEEIAPEALTLRTDEITQTFAWSRFSGFVESDRQFVLLDRSGEPSVALPKRGLADPSLVPACRRLLTEHLTASRPPGAAALVDD</sequence>
<dbReference type="Proteomes" id="UP000316096">
    <property type="component" value="Unassembled WGS sequence"/>
</dbReference>
<evidence type="ECO:0000256" key="1">
    <source>
        <dbReference type="SAM" id="Phobius"/>
    </source>
</evidence>
<accession>A0A543CC00</accession>
<dbReference type="OrthoDB" id="4327547at2"/>
<dbReference type="AlphaFoldDB" id="A0A543CC00"/>
<feature type="transmembrane region" description="Helical" evidence="1">
    <location>
        <begin position="56"/>
        <end position="78"/>
    </location>
</feature>
<name>A0A543CC00_9ACTN</name>
<keyword evidence="1" id="KW-1133">Transmembrane helix</keyword>
<feature type="transmembrane region" description="Helical" evidence="1">
    <location>
        <begin position="30"/>
        <end position="50"/>
    </location>
</feature>